<dbReference type="EMBL" id="QSND01000007">
    <property type="protein sequence ID" value="KAA6446918.1"/>
    <property type="molecule type" value="Genomic_DNA"/>
</dbReference>
<feature type="region of interest" description="Disordered" evidence="1">
    <location>
        <begin position="17"/>
        <end position="192"/>
    </location>
</feature>
<evidence type="ECO:0000313" key="3">
    <source>
        <dbReference type="EMBL" id="KAA6446918.1"/>
    </source>
</evidence>
<organism evidence="3 4">
    <name type="scientific">Bacillus swezeyi</name>
    <dbReference type="NCBI Taxonomy" id="1925020"/>
    <lineage>
        <taxon>Bacteria</taxon>
        <taxon>Bacillati</taxon>
        <taxon>Bacillota</taxon>
        <taxon>Bacilli</taxon>
        <taxon>Bacillales</taxon>
        <taxon>Bacillaceae</taxon>
        <taxon>Bacillus</taxon>
    </lineage>
</organism>
<protein>
    <recommendedName>
        <fullName evidence="5">Lipoprotein</fullName>
    </recommendedName>
</protein>
<feature type="compositionally biased region" description="Basic residues" evidence="1">
    <location>
        <begin position="150"/>
        <end position="168"/>
    </location>
</feature>
<keyword evidence="2" id="KW-0732">Signal</keyword>
<feature type="compositionally biased region" description="Low complexity" evidence="1">
    <location>
        <begin position="135"/>
        <end position="149"/>
    </location>
</feature>
<feature type="compositionally biased region" description="Basic and acidic residues" evidence="1">
    <location>
        <begin position="169"/>
        <end position="180"/>
    </location>
</feature>
<sequence>MKKVMLWGLSLSLAGVLTACGGNDDPKQEKENPTGTANEKQSEEKGGKKEQKAEKKEAKDDKTKDQEKSDNEESEKKKESSTVKHDSSKRTTSKSSNKSKKSSVSTSNGSGKTVSSKAKTQTQNKKISGNKVAKKSNSQSKNTSSQSQKSNKKKTTRHAAAKSKHTASTKKESAKKEQTKSTDPNVVKAPSRSGNFTAMKAKFSGKYDYTTGTHYKGFSHFSKETSRLSSGNISVSQFKDNALDYQWNQDGKEYSAWSADAIKFETSSLNVQEILGEINAHGGNFGGMITDIQFYYNAATKKTSVALTGVQLKYE</sequence>
<dbReference type="PROSITE" id="PS51257">
    <property type="entry name" value="PROKAR_LIPOPROTEIN"/>
    <property type="match status" value="1"/>
</dbReference>
<reference evidence="3 4" key="1">
    <citation type="submission" date="2018-08" db="EMBL/GenBank/DDBJ databases">
        <title>Bacillus phenotypic plasticity.</title>
        <authorList>
            <person name="Hurtado E."/>
        </authorList>
    </citation>
    <scope>NUCLEOTIDE SEQUENCE [LARGE SCALE GENOMIC DNA]</scope>
    <source>
        <strain evidence="3 4">427</strain>
    </source>
</reference>
<dbReference type="RefSeq" id="WP_150149951.1">
    <property type="nucleotide sequence ID" value="NZ_QSND01000007.1"/>
</dbReference>
<comment type="caution">
    <text evidence="3">The sequence shown here is derived from an EMBL/GenBank/DDBJ whole genome shotgun (WGS) entry which is preliminary data.</text>
</comment>
<name>A0A5M8RHK6_9BACI</name>
<gene>
    <name evidence="3" type="ORF">DX927_22975</name>
</gene>
<feature type="compositionally biased region" description="Low complexity" evidence="1">
    <location>
        <begin position="102"/>
        <end position="117"/>
    </location>
</feature>
<evidence type="ECO:0008006" key="5">
    <source>
        <dbReference type="Google" id="ProtNLM"/>
    </source>
</evidence>
<feature type="compositionally biased region" description="Polar residues" evidence="1">
    <location>
        <begin position="118"/>
        <end position="127"/>
    </location>
</feature>
<feature type="signal peptide" evidence="2">
    <location>
        <begin position="1"/>
        <end position="21"/>
    </location>
</feature>
<dbReference type="AlphaFoldDB" id="A0A5M8RHK6"/>
<dbReference type="Proteomes" id="UP000324326">
    <property type="component" value="Unassembled WGS sequence"/>
</dbReference>
<evidence type="ECO:0000256" key="2">
    <source>
        <dbReference type="SAM" id="SignalP"/>
    </source>
</evidence>
<feature type="chain" id="PRO_5024353453" description="Lipoprotein" evidence="2">
    <location>
        <begin position="22"/>
        <end position="315"/>
    </location>
</feature>
<evidence type="ECO:0000256" key="1">
    <source>
        <dbReference type="SAM" id="MobiDB-lite"/>
    </source>
</evidence>
<evidence type="ECO:0000313" key="4">
    <source>
        <dbReference type="Proteomes" id="UP000324326"/>
    </source>
</evidence>
<feature type="compositionally biased region" description="Basic and acidic residues" evidence="1">
    <location>
        <begin position="40"/>
        <end position="89"/>
    </location>
</feature>
<proteinExistence type="predicted"/>
<accession>A0A5M8RHK6</accession>